<dbReference type="InterPro" id="IPR016181">
    <property type="entry name" value="Acyl_CoA_acyltransferase"/>
</dbReference>
<accession>A0ABS4WYF9</accession>
<dbReference type="InterPro" id="IPR045057">
    <property type="entry name" value="Gcn5-rel_NAT"/>
</dbReference>
<dbReference type="PROSITE" id="PS51729">
    <property type="entry name" value="GNAT_YJDJ"/>
    <property type="match status" value="1"/>
</dbReference>
<dbReference type="SUPFAM" id="SSF55729">
    <property type="entry name" value="Acyl-CoA N-acyltransferases (Nat)"/>
    <property type="match status" value="1"/>
</dbReference>
<evidence type="ECO:0000256" key="1">
    <source>
        <dbReference type="SAM" id="MobiDB-lite"/>
    </source>
</evidence>
<evidence type="ECO:0000313" key="3">
    <source>
        <dbReference type="EMBL" id="MBP2381223.1"/>
    </source>
</evidence>
<dbReference type="RefSeq" id="WP_209900220.1">
    <property type="nucleotide sequence ID" value="NZ_BAAAJW010000018.1"/>
</dbReference>
<dbReference type="Gene3D" id="3.40.630.30">
    <property type="match status" value="1"/>
</dbReference>
<evidence type="ECO:0000313" key="4">
    <source>
        <dbReference type="Proteomes" id="UP001519290"/>
    </source>
</evidence>
<reference evidence="3 4" key="1">
    <citation type="submission" date="2021-03" db="EMBL/GenBank/DDBJ databases">
        <title>Sequencing the genomes of 1000 actinobacteria strains.</title>
        <authorList>
            <person name="Klenk H.-P."/>
        </authorList>
    </citation>
    <scope>NUCLEOTIDE SEQUENCE [LARGE SCALE GENOMIC DNA]</scope>
    <source>
        <strain evidence="3 4">DSM 14566</strain>
    </source>
</reference>
<protein>
    <submittedName>
        <fullName evidence="3">GNAT family acetyltransferase</fullName>
    </submittedName>
</protein>
<dbReference type="PANTHER" id="PTHR31435:SF10">
    <property type="entry name" value="BSR4717 PROTEIN"/>
    <property type="match status" value="1"/>
</dbReference>
<evidence type="ECO:0000259" key="2">
    <source>
        <dbReference type="PROSITE" id="PS51729"/>
    </source>
</evidence>
<feature type="region of interest" description="Disordered" evidence="1">
    <location>
        <begin position="1"/>
        <end position="24"/>
    </location>
</feature>
<dbReference type="PANTHER" id="PTHR31435">
    <property type="entry name" value="PROTEIN NATD1"/>
    <property type="match status" value="1"/>
</dbReference>
<feature type="domain" description="N-acetyltransferase" evidence="2">
    <location>
        <begin position="19"/>
        <end position="110"/>
    </location>
</feature>
<dbReference type="Proteomes" id="UP001519290">
    <property type="component" value="Unassembled WGS sequence"/>
</dbReference>
<comment type="caution">
    <text evidence="3">The sequence shown here is derived from an EMBL/GenBank/DDBJ whole genome shotgun (WGS) entry which is preliminary data.</text>
</comment>
<dbReference type="InterPro" id="IPR031165">
    <property type="entry name" value="GNAT_YJDJ"/>
</dbReference>
<sequence>MTDQSPTAPVPEQEGVQVRDNPSESRFDVFVDGDHAGFSVYRDVEGITGDAQRIFHHTVVFDEFGGRGLAGALTREALAGSIAAGRRIVAVCPYVTKWLSTHHEFDASLDPVTPRHLEALG</sequence>
<gene>
    <name evidence="3" type="ORF">JOF43_001180</name>
</gene>
<keyword evidence="4" id="KW-1185">Reference proteome</keyword>
<dbReference type="Pfam" id="PF14542">
    <property type="entry name" value="Acetyltransf_CG"/>
    <property type="match status" value="1"/>
</dbReference>
<proteinExistence type="predicted"/>
<name>A0ABS4WYF9_9MICO</name>
<organism evidence="3 4">
    <name type="scientific">Brachybacterium sacelli</name>
    <dbReference type="NCBI Taxonomy" id="173364"/>
    <lineage>
        <taxon>Bacteria</taxon>
        <taxon>Bacillati</taxon>
        <taxon>Actinomycetota</taxon>
        <taxon>Actinomycetes</taxon>
        <taxon>Micrococcales</taxon>
        <taxon>Dermabacteraceae</taxon>
        <taxon>Brachybacterium</taxon>
    </lineage>
</organism>
<dbReference type="EMBL" id="JAGIOD010000001">
    <property type="protein sequence ID" value="MBP2381223.1"/>
    <property type="molecule type" value="Genomic_DNA"/>
</dbReference>